<dbReference type="Gene3D" id="2.30.30.60">
    <property type="match status" value="1"/>
</dbReference>
<keyword evidence="5" id="KW-0997">Cell inner membrane</keyword>
<organism evidence="7 8">
    <name type="scientific">Alteromonas salexigens</name>
    <dbReference type="NCBI Taxonomy" id="2982530"/>
    <lineage>
        <taxon>Bacteria</taxon>
        <taxon>Pseudomonadati</taxon>
        <taxon>Pseudomonadota</taxon>
        <taxon>Gammaproteobacteria</taxon>
        <taxon>Alteromonadales</taxon>
        <taxon>Alteromonadaceae</taxon>
        <taxon>Alteromonas/Salinimonas group</taxon>
        <taxon>Alteromonas</taxon>
    </lineage>
</organism>
<dbReference type="SUPFAM" id="SSF50182">
    <property type="entry name" value="Sm-like ribonucleoproteins"/>
    <property type="match status" value="1"/>
</dbReference>
<comment type="function">
    <text evidence="5">Mechanosensitive channel that participates in the regulation of osmotic pressure changes within the cell, opening in response to stretch forces in the membrane lipid bilayer, without the need for other proteins. Contributes to normal resistance to hypoosmotic shock. Forms an ion channel of 1.0 nanosiemens conductance with a slight preference for anions.</text>
</comment>
<feature type="domain" description="Mechanosensitive ion channel MscS" evidence="6">
    <location>
        <begin position="105"/>
        <end position="169"/>
    </location>
</feature>
<dbReference type="PANTHER" id="PTHR30221:SF8">
    <property type="entry name" value="SMALL-CONDUCTANCE MECHANOSENSITIVE CHANNEL"/>
    <property type="match status" value="1"/>
</dbReference>
<feature type="transmembrane region" description="Helical" evidence="5">
    <location>
        <begin position="91"/>
        <end position="115"/>
    </location>
</feature>
<dbReference type="InterPro" id="IPR006685">
    <property type="entry name" value="MscS_channel_2nd"/>
</dbReference>
<keyword evidence="4 5" id="KW-0472">Membrane</keyword>
<evidence type="ECO:0000313" key="8">
    <source>
        <dbReference type="Proteomes" id="UP001209257"/>
    </source>
</evidence>
<evidence type="ECO:0000256" key="1">
    <source>
        <dbReference type="ARBA" id="ARBA00004370"/>
    </source>
</evidence>
<comment type="subunit">
    <text evidence="5">Homoheptamer.</text>
</comment>
<gene>
    <name evidence="7" type="ORF">OCL06_03605</name>
</gene>
<comment type="caution">
    <text evidence="5">Lacks conserved residue(s) required for the propagation of feature annotation.</text>
</comment>
<evidence type="ECO:0000256" key="4">
    <source>
        <dbReference type="ARBA" id="ARBA00023136"/>
    </source>
</evidence>
<comment type="subcellular location">
    <subcellularLocation>
        <location evidence="5">Cell inner membrane</location>
        <topology evidence="5">Multi-pass membrane protein</topology>
    </subcellularLocation>
    <subcellularLocation>
        <location evidence="1">Membrane</location>
    </subcellularLocation>
</comment>
<proteinExistence type="inferred from homology"/>
<evidence type="ECO:0000256" key="3">
    <source>
        <dbReference type="ARBA" id="ARBA00022989"/>
    </source>
</evidence>
<dbReference type="Pfam" id="PF00924">
    <property type="entry name" value="MS_channel_2nd"/>
    <property type="match status" value="1"/>
</dbReference>
<evidence type="ECO:0000313" key="7">
    <source>
        <dbReference type="EMBL" id="MCU7553682.1"/>
    </source>
</evidence>
<dbReference type="RefSeq" id="WP_262992385.1">
    <property type="nucleotide sequence ID" value="NZ_JAOTJC010000005.1"/>
</dbReference>
<keyword evidence="5" id="KW-0406">Ion transport</keyword>
<dbReference type="InterPro" id="IPR023408">
    <property type="entry name" value="MscS_beta-dom_sf"/>
</dbReference>
<keyword evidence="5" id="KW-0813">Transport</keyword>
<name>A0ABT2VLI6_9ALTE</name>
<dbReference type="InterPro" id="IPR010920">
    <property type="entry name" value="LSM_dom_sf"/>
</dbReference>
<feature type="transmembrane region" description="Helical" evidence="5">
    <location>
        <begin position="15"/>
        <end position="37"/>
    </location>
</feature>
<dbReference type="InterPro" id="IPR045275">
    <property type="entry name" value="MscS_archaea/bacteria_type"/>
</dbReference>
<dbReference type="EMBL" id="JAOTJC010000005">
    <property type="protein sequence ID" value="MCU7553682.1"/>
    <property type="molecule type" value="Genomic_DNA"/>
</dbReference>
<comment type="similarity">
    <text evidence="5">Belongs to the MscS (TC 1.A.23) family.</text>
</comment>
<comment type="caution">
    <text evidence="7">The sequence shown here is derived from an EMBL/GenBank/DDBJ whole genome shotgun (WGS) entry which is preliminary data.</text>
</comment>
<accession>A0ABT2VLI6</accession>
<keyword evidence="5" id="KW-0407">Ion channel</keyword>
<sequence length="200" mass="21695">MGHWLNDVAVWVEGYQLNLIATGLFLLAYVAVIRLVIPRLERNLASSRLKSSSAVKGLFVARVLTGIATFAGILLAWGVDFSGLLVLSTSIITLTGVALFASWSLISNITAYFILLTNVAYRRGNAVRIIDGDNYVEGTIADIGPFSTRLVTAERETVLYPNNLVLTRPVLINPKTPWHSVGKVVAQPIGQSSEQKADKA</sequence>
<dbReference type="PANTHER" id="PTHR30221">
    <property type="entry name" value="SMALL-CONDUCTANCE MECHANOSENSITIVE CHANNEL"/>
    <property type="match status" value="1"/>
</dbReference>
<dbReference type="Proteomes" id="UP001209257">
    <property type="component" value="Unassembled WGS sequence"/>
</dbReference>
<evidence type="ECO:0000256" key="5">
    <source>
        <dbReference type="RuleBase" id="RU369025"/>
    </source>
</evidence>
<keyword evidence="5" id="KW-1003">Cell membrane</keyword>
<keyword evidence="8" id="KW-1185">Reference proteome</keyword>
<keyword evidence="3 5" id="KW-1133">Transmembrane helix</keyword>
<keyword evidence="2 5" id="KW-0812">Transmembrane</keyword>
<reference evidence="8" key="1">
    <citation type="submission" date="2023-07" db="EMBL/GenBank/DDBJ databases">
        <title>Study on multiphase classification of strain Alteromonas salexigens isolated from the Yellow Sea.</title>
        <authorList>
            <person name="Sun L."/>
        </authorList>
    </citation>
    <scope>NUCLEOTIDE SEQUENCE [LARGE SCALE GENOMIC DNA]</scope>
    <source>
        <strain evidence="8">ASW11-19</strain>
    </source>
</reference>
<evidence type="ECO:0000256" key="2">
    <source>
        <dbReference type="ARBA" id="ARBA00022692"/>
    </source>
</evidence>
<evidence type="ECO:0000259" key="6">
    <source>
        <dbReference type="Pfam" id="PF00924"/>
    </source>
</evidence>
<protein>
    <recommendedName>
        <fullName evidence="5">Small-conductance mechanosensitive channel</fullName>
    </recommendedName>
</protein>
<feature type="transmembrane region" description="Helical" evidence="5">
    <location>
        <begin position="58"/>
        <end position="79"/>
    </location>
</feature>